<keyword evidence="4 6" id="KW-0274">FAD</keyword>
<evidence type="ECO:0000256" key="7">
    <source>
        <dbReference type="SAM" id="SignalP"/>
    </source>
</evidence>
<evidence type="ECO:0000256" key="5">
    <source>
        <dbReference type="PIRSR" id="PIRSR000137-1"/>
    </source>
</evidence>
<proteinExistence type="inferred from homology"/>
<dbReference type="AlphaFoldDB" id="A0A0C3BZ00"/>
<protein>
    <submittedName>
        <fullName evidence="9">Aryl-alcohol oxidase</fullName>
    </submittedName>
</protein>
<gene>
    <name evidence="9" type="ORF">PILCRDRAFT_811054</name>
</gene>
<dbReference type="Pfam" id="PF05199">
    <property type="entry name" value="GMC_oxred_C"/>
    <property type="match status" value="1"/>
</dbReference>
<dbReference type="Gene3D" id="3.50.50.60">
    <property type="entry name" value="FAD/NAD(P)-binding domain"/>
    <property type="match status" value="1"/>
</dbReference>
<dbReference type="PANTHER" id="PTHR11552:SF147">
    <property type="entry name" value="CHOLINE DEHYDROGENASE, MITOCHONDRIAL"/>
    <property type="match status" value="1"/>
</dbReference>
<evidence type="ECO:0000256" key="6">
    <source>
        <dbReference type="PIRSR" id="PIRSR000137-2"/>
    </source>
</evidence>
<keyword evidence="7" id="KW-0732">Signal</keyword>
<feature type="active site" description="Proton donor" evidence="5">
    <location>
        <position position="535"/>
    </location>
</feature>
<dbReference type="PANTHER" id="PTHR11552">
    <property type="entry name" value="GLUCOSE-METHANOL-CHOLINE GMC OXIDOREDUCTASE"/>
    <property type="match status" value="1"/>
</dbReference>
<dbReference type="PIRSF" id="PIRSF000137">
    <property type="entry name" value="Alcohol_oxidase"/>
    <property type="match status" value="1"/>
</dbReference>
<dbReference type="InParanoid" id="A0A0C3BZ00"/>
<feature type="binding site" evidence="6">
    <location>
        <begin position="580"/>
        <end position="581"/>
    </location>
    <ligand>
        <name>FAD</name>
        <dbReference type="ChEBI" id="CHEBI:57692"/>
    </ligand>
</feature>
<dbReference type="Proteomes" id="UP000054166">
    <property type="component" value="Unassembled WGS sequence"/>
</dbReference>
<dbReference type="OrthoDB" id="269227at2759"/>
<evidence type="ECO:0000256" key="1">
    <source>
        <dbReference type="ARBA" id="ARBA00001974"/>
    </source>
</evidence>
<evidence type="ECO:0000313" key="9">
    <source>
        <dbReference type="EMBL" id="KIM91783.1"/>
    </source>
</evidence>
<dbReference type="EMBL" id="KN832971">
    <property type="protein sequence ID" value="KIM91783.1"/>
    <property type="molecule type" value="Genomic_DNA"/>
</dbReference>
<name>A0A0C3BZ00_PILCF</name>
<dbReference type="GO" id="GO:0016614">
    <property type="term" value="F:oxidoreductase activity, acting on CH-OH group of donors"/>
    <property type="evidence" value="ECO:0007669"/>
    <property type="project" value="InterPro"/>
</dbReference>
<dbReference type="STRING" id="765440.A0A0C3BZ00"/>
<feature type="chain" id="PRO_5002172893" evidence="7">
    <location>
        <begin position="23"/>
        <end position="600"/>
    </location>
</feature>
<dbReference type="InterPro" id="IPR012132">
    <property type="entry name" value="GMC_OxRdtase"/>
</dbReference>
<dbReference type="Gene3D" id="3.30.560.10">
    <property type="entry name" value="Glucose Oxidase, domain 3"/>
    <property type="match status" value="1"/>
</dbReference>
<evidence type="ECO:0000313" key="10">
    <source>
        <dbReference type="Proteomes" id="UP000054166"/>
    </source>
</evidence>
<organism evidence="9 10">
    <name type="scientific">Piloderma croceum (strain F 1598)</name>
    <dbReference type="NCBI Taxonomy" id="765440"/>
    <lineage>
        <taxon>Eukaryota</taxon>
        <taxon>Fungi</taxon>
        <taxon>Dikarya</taxon>
        <taxon>Basidiomycota</taxon>
        <taxon>Agaricomycotina</taxon>
        <taxon>Agaricomycetes</taxon>
        <taxon>Agaricomycetidae</taxon>
        <taxon>Atheliales</taxon>
        <taxon>Atheliaceae</taxon>
        <taxon>Piloderma</taxon>
    </lineage>
</organism>
<keyword evidence="3" id="KW-0285">Flavoprotein</keyword>
<dbReference type="PROSITE" id="PS00624">
    <property type="entry name" value="GMC_OXRED_2"/>
    <property type="match status" value="1"/>
</dbReference>
<evidence type="ECO:0000259" key="8">
    <source>
        <dbReference type="PROSITE" id="PS00624"/>
    </source>
</evidence>
<sequence>MTVKLFLASLFSVLLSIYPCQGDLYESASNLPTSHYDFVVIGGGTAGNVVANRLTENPNFSVLLVEAGPSDSGVFNSTVPLLNAFVQANNTFFSWNYTTTPQAGLNGRSIPYPRGHILGGCSSINNMFYTRGSSEDYDRYANITGDRGWSWNSLQPYIRKNERWTPPADNHNTTGEFNPAVHSSTGINAVSLVGFPQAINSRVIKTTEELNEEFTFNLDMNSGTPLGVGFLQTTIGGGTRSSSATSYLGPEFIRRRNLHVLVNARVTQIISTHSGKDSLAFNTVEFSQGANASRFRVKASKEVILSAGPVNTPSILMHSGIGDSEELAAVGVEPILHLPSVGKNASDQPLLANAWFVNSTDTIDQISRNISLFDEDFQLWNKTKTGPFVDSGGTSHLAMLRLPSNASIFHQFPDPSAGPKSPHFEMVIANGRAPSSALSIGNLITITTNVVSPAARGKVTLASNDPFAPPSLNPGLMSTDYDMFVMQAAVRTAQRFLSAPAWKGYVTTPVGALANVTTDAALESYIRSSASTTWHIAGTAAMSAQNASYGVVNPDLRVKGVSGLRIVDLSVLPFVPSAHPQVAAYIVAERAADMIKAAWV</sequence>
<accession>A0A0C3BZ00</accession>
<feature type="binding site" evidence="6">
    <location>
        <position position="266"/>
    </location>
    <ligand>
        <name>FAD</name>
        <dbReference type="ChEBI" id="CHEBI:57692"/>
    </ligand>
</feature>
<dbReference type="SUPFAM" id="SSF54373">
    <property type="entry name" value="FAD-linked reductases, C-terminal domain"/>
    <property type="match status" value="1"/>
</dbReference>
<dbReference type="InterPro" id="IPR000172">
    <property type="entry name" value="GMC_OxRdtase_N"/>
</dbReference>
<dbReference type="Pfam" id="PF00732">
    <property type="entry name" value="GMC_oxred_N"/>
    <property type="match status" value="1"/>
</dbReference>
<evidence type="ECO:0000256" key="3">
    <source>
        <dbReference type="ARBA" id="ARBA00022630"/>
    </source>
</evidence>
<comment type="similarity">
    <text evidence="2">Belongs to the GMC oxidoreductase family.</text>
</comment>
<dbReference type="GO" id="GO:0050660">
    <property type="term" value="F:flavin adenine dinucleotide binding"/>
    <property type="evidence" value="ECO:0007669"/>
    <property type="project" value="InterPro"/>
</dbReference>
<dbReference type="InterPro" id="IPR007867">
    <property type="entry name" value="GMC_OxRtase_C"/>
</dbReference>
<feature type="domain" description="Glucose-methanol-choline oxidoreductase N-terminal" evidence="8">
    <location>
        <begin position="308"/>
        <end position="322"/>
    </location>
</feature>
<feature type="signal peptide" evidence="7">
    <location>
        <begin position="1"/>
        <end position="22"/>
    </location>
</feature>
<dbReference type="SUPFAM" id="SSF51905">
    <property type="entry name" value="FAD/NAD(P)-binding domain"/>
    <property type="match status" value="1"/>
</dbReference>
<keyword evidence="10" id="KW-1185">Reference proteome</keyword>
<comment type="cofactor">
    <cofactor evidence="1 6">
        <name>FAD</name>
        <dbReference type="ChEBI" id="CHEBI:57692"/>
    </cofactor>
</comment>
<reference evidence="10" key="2">
    <citation type="submission" date="2015-01" db="EMBL/GenBank/DDBJ databases">
        <title>Evolutionary Origins and Diversification of the Mycorrhizal Mutualists.</title>
        <authorList>
            <consortium name="DOE Joint Genome Institute"/>
            <consortium name="Mycorrhizal Genomics Consortium"/>
            <person name="Kohler A."/>
            <person name="Kuo A."/>
            <person name="Nagy L.G."/>
            <person name="Floudas D."/>
            <person name="Copeland A."/>
            <person name="Barry K.W."/>
            <person name="Cichocki N."/>
            <person name="Veneault-Fourrey C."/>
            <person name="LaButti K."/>
            <person name="Lindquist E.A."/>
            <person name="Lipzen A."/>
            <person name="Lundell T."/>
            <person name="Morin E."/>
            <person name="Murat C."/>
            <person name="Riley R."/>
            <person name="Ohm R."/>
            <person name="Sun H."/>
            <person name="Tunlid A."/>
            <person name="Henrissat B."/>
            <person name="Grigoriev I.V."/>
            <person name="Hibbett D.S."/>
            <person name="Martin F."/>
        </authorList>
    </citation>
    <scope>NUCLEOTIDE SEQUENCE [LARGE SCALE GENOMIC DNA]</scope>
    <source>
        <strain evidence="10">F 1598</strain>
    </source>
</reference>
<dbReference type="HOGENOM" id="CLU_002865_6_3_1"/>
<evidence type="ECO:0000256" key="4">
    <source>
        <dbReference type="ARBA" id="ARBA00022827"/>
    </source>
</evidence>
<feature type="binding site" evidence="6">
    <location>
        <begin position="534"/>
        <end position="535"/>
    </location>
    <ligand>
        <name>FAD</name>
        <dbReference type="ChEBI" id="CHEBI:57692"/>
    </ligand>
</feature>
<reference evidence="9 10" key="1">
    <citation type="submission" date="2014-04" db="EMBL/GenBank/DDBJ databases">
        <authorList>
            <consortium name="DOE Joint Genome Institute"/>
            <person name="Kuo A."/>
            <person name="Tarkka M."/>
            <person name="Buscot F."/>
            <person name="Kohler A."/>
            <person name="Nagy L.G."/>
            <person name="Floudas D."/>
            <person name="Copeland A."/>
            <person name="Barry K.W."/>
            <person name="Cichocki N."/>
            <person name="Veneault-Fourrey C."/>
            <person name="LaButti K."/>
            <person name="Lindquist E.A."/>
            <person name="Lipzen A."/>
            <person name="Lundell T."/>
            <person name="Morin E."/>
            <person name="Murat C."/>
            <person name="Sun H."/>
            <person name="Tunlid A."/>
            <person name="Henrissat B."/>
            <person name="Grigoriev I.V."/>
            <person name="Hibbett D.S."/>
            <person name="Martin F."/>
            <person name="Nordberg H.P."/>
            <person name="Cantor M.N."/>
            <person name="Hua S.X."/>
        </authorList>
    </citation>
    <scope>NUCLEOTIDE SEQUENCE [LARGE SCALE GENOMIC DNA]</scope>
    <source>
        <strain evidence="9 10">F 1598</strain>
    </source>
</reference>
<dbReference type="InterPro" id="IPR036188">
    <property type="entry name" value="FAD/NAD-bd_sf"/>
</dbReference>
<feature type="active site" description="Proton acceptor" evidence="5">
    <location>
        <position position="579"/>
    </location>
</feature>
<evidence type="ECO:0000256" key="2">
    <source>
        <dbReference type="ARBA" id="ARBA00010790"/>
    </source>
</evidence>